<dbReference type="EMBL" id="FBSY01000017">
    <property type="protein sequence ID" value="CUW15732.1"/>
    <property type="molecule type" value="Genomic_DNA"/>
</dbReference>
<dbReference type="FunFam" id="2.30.30.30:FF:000003">
    <property type="entry name" value="Elongation factor P"/>
    <property type="match status" value="1"/>
</dbReference>
<evidence type="ECO:0000256" key="3">
    <source>
        <dbReference type="ARBA" id="ARBA00009479"/>
    </source>
</evidence>
<evidence type="ECO:0000256" key="8">
    <source>
        <dbReference type="HAMAP-Rule" id="MF_00141"/>
    </source>
</evidence>
<reference evidence="13 15" key="1">
    <citation type="submission" date="2015-12" db="EMBL/GenBank/DDBJ databases">
        <authorList>
            <person name="Andreevskaya M."/>
        </authorList>
    </citation>
    <scope>NUCLEOTIDE SEQUENCE [LARGE SCALE GENOMIC DNA]</scope>
    <source>
        <strain evidence="13 15">C122c</strain>
    </source>
</reference>
<evidence type="ECO:0000313" key="13">
    <source>
        <dbReference type="EMBL" id="CUW15732.1"/>
    </source>
</evidence>
<evidence type="ECO:0000256" key="7">
    <source>
        <dbReference type="ARBA" id="ARBA00025469"/>
    </source>
</evidence>
<keyword evidence="4 8" id="KW-0963">Cytoplasm</keyword>
<evidence type="ECO:0000313" key="16">
    <source>
        <dbReference type="Proteomes" id="UP000752647"/>
    </source>
</evidence>
<comment type="similarity">
    <text evidence="3 8 10">Belongs to the elongation factor P family.</text>
</comment>
<dbReference type="PANTHER" id="PTHR30053:SF12">
    <property type="entry name" value="ELONGATION FACTOR P (EF-P) FAMILY PROTEIN"/>
    <property type="match status" value="1"/>
</dbReference>
<evidence type="ECO:0000256" key="6">
    <source>
        <dbReference type="ARBA" id="ARBA00022917"/>
    </source>
</evidence>
<dbReference type="CDD" id="cd05794">
    <property type="entry name" value="S1_EF-P_repeat_2"/>
    <property type="match status" value="1"/>
</dbReference>
<dbReference type="InterPro" id="IPR014722">
    <property type="entry name" value="Rib_uL2_dom2"/>
</dbReference>
<dbReference type="RefSeq" id="WP_010383120.1">
    <property type="nucleotide sequence ID" value="NZ_BPKT01000001.1"/>
</dbReference>
<dbReference type="InterPro" id="IPR008991">
    <property type="entry name" value="Translation_prot_SH3-like_sf"/>
</dbReference>
<feature type="domain" description="Elongation factor P C-terminal" evidence="11">
    <location>
        <begin position="130"/>
        <end position="185"/>
    </location>
</feature>
<dbReference type="HAMAP" id="MF_00141">
    <property type="entry name" value="EF_P"/>
    <property type="match status" value="1"/>
</dbReference>
<dbReference type="PROSITE" id="PS01275">
    <property type="entry name" value="EFP"/>
    <property type="match status" value="1"/>
</dbReference>
<dbReference type="NCBIfam" id="NF001810">
    <property type="entry name" value="PRK00529.1"/>
    <property type="match status" value="1"/>
</dbReference>
<reference evidence="14" key="2">
    <citation type="submission" date="2021-05" db="EMBL/GenBank/DDBJ databases">
        <title>Pangenome of Leuconostoc gelidum warrants species status for Leuconostoc gelidum subsp. gasicomitatum.</title>
        <authorList>
            <person name="Johansson P."/>
            <person name="Sade E."/>
            <person name="Hultman J."/>
            <person name="Auvinen P."/>
            <person name="Bjorkroth J."/>
        </authorList>
    </citation>
    <scope>NUCLEOTIDE SEQUENCE</scope>
    <source>
        <strain evidence="14">A.21.4</strain>
    </source>
</reference>
<comment type="caution">
    <text evidence="14">The sequence shown here is derived from an EMBL/GenBank/DDBJ whole genome shotgun (WGS) entry which is preliminary data.</text>
</comment>
<dbReference type="SUPFAM" id="SSF50104">
    <property type="entry name" value="Translation proteins SH3-like domain"/>
    <property type="match status" value="1"/>
</dbReference>
<dbReference type="EMBL" id="JAHBFI010000001">
    <property type="protein sequence ID" value="MBZ5961809.1"/>
    <property type="molecule type" value="Genomic_DNA"/>
</dbReference>
<feature type="domain" description="Translation elongation factor P/YeiP central" evidence="12">
    <location>
        <begin position="68"/>
        <end position="122"/>
    </location>
</feature>
<dbReference type="Gene3D" id="2.30.30.30">
    <property type="match status" value="1"/>
</dbReference>
<dbReference type="InterPro" id="IPR013185">
    <property type="entry name" value="Transl_elong_KOW-like"/>
</dbReference>
<dbReference type="InterPro" id="IPR013852">
    <property type="entry name" value="Transl_elong_P/YeiP_CS"/>
</dbReference>
<evidence type="ECO:0000256" key="9">
    <source>
        <dbReference type="NCBIfam" id="TIGR00038"/>
    </source>
</evidence>
<dbReference type="SMART" id="SM01185">
    <property type="entry name" value="EFP"/>
    <property type="match status" value="1"/>
</dbReference>
<dbReference type="CDD" id="cd04470">
    <property type="entry name" value="S1_EF-P_repeat_1"/>
    <property type="match status" value="1"/>
</dbReference>
<dbReference type="Gene3D" id="2.40.50.140">
    <property type="entry name" value="Nucleic acid-binding proteins"/>
    <property type="match status" value="2"/>
</dbReference>
<keyword evidence="6 8" id="KW-0648">Protein biosynthesis</keyword>
<dbReference type="InterPro" id="IPR020599">
    <property type="entry name" value="Transl_elong_fac_P/YeiP"/>
</dbReference>
<dbReference type="InterPro" id="IPR011768">
    <property type="entry name" value="Transl_elongation_fac_P"/>
</dbReference>
<evidence type="ECO:0000259" key="12">
    <source>
        <dbReference type="SMART" id="SM01185"/>
    </source>
</evidence>
<dbReference type="SMART" id="SM00841">
    <property type="entry name" value="Elong-fact-P_C"/>
    <property type="match status" value="1"/>
</dbReference>
<dbReference type="InterPro" id="IPR015365">
    <property type="entry name" value="Elong-fact-P_C"/>
</dbReference>
<proteinExistence type="inferred from homology"/>
<evidence type="ECO:0000256" key="5">
    <source>
        <dbReference type="ARBA" id="ARBA00022768"/>
    </source>
</evidence>
<evidence type="ECO:0000259" key="11">
    <source>
        <dbReference type="SMART" id="SM00841"/>
    </source>
</evidence>
<comment type="pathway">
    <text evidence="2 8">Protein biosynthesis; polypeptide chain elongation.</text>
</comment>
<comment type="subcellular location">
    <subcellularLocation>
        <location evidence="1 8">Cytoplasm</location>
    </subcellularLocation>
</comment>
<evidence type="ECO:0000313" key="15">
    <source>
        <dbReference type="Proteomes" id="UP000199271"/>
    </source>
</evidence>
<dbReference type="Pfam" id="PF08207">
    <property type="entry name" value="EFP_N"/>
    <property type="match status" value="1"/>
</dbReference>
<dbReference type="GO" id="GO:0003746">
    <property type="term" value="F:translation elongation factor activity"/>
    <property type="evidence" value="ECO:0007669"/>
    <property type="project" value="UniProtKB-UniRule"/>
</dbReference>
<comment type="function">
    <text evidence="7 8">Involved in peptide bond synthesis. Stimulates efficient translation and peptide-bond synthesis on native or reconstituted 70S ribosomes in vitro. Probably functions indirectly by altering the affinity of the ribosome for aminoacyl-tRNA, thus increasing their reactivity as acceptors for peptidyl transferase.</text>
</comment>
<dbReference type="GeneID" id="34302091"/>
<evidence type="ECO:0000256" key="1">
    <source>
        <dbReference type="ARBA" id="ARBA00004496"/>
    </source>
</evidence>
<dbReference type="Proteomes" id="UP000752647">
    <property type="component" value="Unassembled WGS sequence"/>
</dbReference>
<gene>
    <name evidence="8 14" type="primary">efp</name>
    <name evidence="13" type="ORF">C122C_1381</name>
    <name evidence="14" type="ORF">KIJ12_01280</name>
</gene>
<dbReference type="PIRSF" id="PIRSF005901">
    <property type="entry name" value="EF-P"/>
    <property type="match status" value="1"/>
</dbReference>
<dbReference type="Pfam" id="PF09285">
    <property type="entry name" value="Elong-fact-P_C"/>
    <property type="match status" value="1"/>
</dbReference>
<dbReference type="FunFam" id="2.40.50.140:FF:000009">
    <property type="entry name" value="Elongation factor P"/>
    <property type="match status" value="1"/>
</dbReference>
<protein>
    <recommendedName>
        <fullName evidence="8 9">Elongation factor P</fullName>
        <shortName evidence="8">EF-P</shortName>
    </recommendedName>
</protein>
<dbReference type="InterPro" id="IPR012340">
    <property type="entry name" value="NA-bd_OB-fold"/>
</dbReference>
<evidence type="ECO:0000313" key="14">
    <source>
        <dbReference type="EMBL" id="MBZ5961809.1"/>
    </source>
</evidence>
<dbReference type="SUPFAM" id="SSF50249">
    <property type="entry name" value="Nucleic acid-binding proteins"/>
    <property type="match status" value="2"/>
</dbReference>
<evidence type="ECO:0000256" key="10">
    <source>
        <dbReference type="RuleBase" id="RU004389"/>
    </source>
</evidence>
<name>A0A9Q3SXD3_9LACO</name>
<dbReference type="NCBIfam" id="TIGR00038">
    <property type="entry name" value="efp"/>
    <property type="match status" value="1"/>
</dbReference>
<dbReference type="InterPro" id="IPR001059">
    <property type="entry name" value="Transl_elong_P/YeiP_cen"/>
</dbReference>
<dbReference type="GO" id="GO:0043043">
    <property type="term" value="P:peptide biosynthetic process"/>
    <property type="evidence" value="ECO:0007669"/>
    <property type="project" value="InterPro"/>
</dbReference>
<sequence>MAIGMNDLKNGLTIEYTNGLWRVLDFQHVKPGKGGAFVRSKLKNLRTGAVNEVTFRPGDKFEQADITTRPMSYLYAENDGRVFMDVETYEQVNLPDDKIASALKFLLEGMEVKVTMYGNEILGAELPSTVPLKITETQPGIKGATATGSGKPATLETGATITVPDFINEGETIIVNTEDGAYKGRA</sequence>
<evidence type="ECO:0000256" key="4">
    <source>
        <dbReference type="ARBA" id="ARBA00022490"/>
    </source>
</evidence>
<dbReference type="Proteomes" id="UP000199271">
    <property type="component" value="Unassembled WGS sequence"/>
</dbReference>
<keyword evidence="5 8" id="KW-0251">Elongation factor</keyword>
<accession>A0A9Q3SXD3</accession>
<dbReference type="AlphaFoldDB" id="A0A9Q3SXD3"/>
<dbReference type="OMA" id="WSVVEFQ"/>
<dbReference type="Pfam" id="PF01132">
    <property type="entry name" value="EFP"/>
    <property type="match status" value="1"/>
</dbReference>
<dbReference type="GO" id="GO:0005829">
    <property type="term" value="C:cytosol"/>
    <property type="evidence" value="ECO:0007669"/>
    <property type="project" value="UniProtKB-ARBA"/>
</dbReference>
<organism evidence="14 16">
    <name type="scientific">Leuconostoc gasicomitatum</name>
    <dbReference type="NCBI Taxonomy" id="115778"/>
    <lineage>
        <taxon>Bacteria</taxon>
        <taxon>Bacillati</taxon>
        <taxon>Bacillota</taxon>
        <taxon>Bacilli</taxon>
        <taxon>Lactobacillales</taxon>
        <taxon>Lactobacillaceae</taxon>
        <taxon>Leuconostoc</taxon>
        <taxon>Leuconostoc gelidum group</taxon>
    </lineage>
</organism>
<dbReference type="PANTHER" id="PTHR30053">
    <property type="entry name" value="ELONGATION FACTOR P"/>
    <property type="match status" value="1"/>
</dbReference>
<keyword evidence="15" id="KW-1185">Reference proteome</keyword>
<dbReference type="FunFam" id="2.40.50.140:FF:000004">
    <property type="entry name" value="Elongation factor P"/>
    <property type="match status" value="1"/>
</dbReference>
<evidence type="ECO:0000256" key="2">
    <source>
        <dbReference type="ARBA" id="ARBA00004815"/>
    </source>
</evidence>